<dbReference type="GeneID" id="111302118"/>
<dbReference type="Pfam" id="PF23118">
    <property type="entry name" value="zf-C2H2_STOP2_C"/>
    <property type="match status" value="1"/>
</dbReference>
<dbReference type="InterPro" id="IPR058196">
    <property type="entry name" value="zf-C2H2_STOP1/2_C"/>
</dbReference>
<feature type="domain" description="C2H2-type" evidence="10">
    <location>
        <begin position="234"/>
        <end position="261"/>
    </location>
</feature>
<gene>
    <name evidence="12" type="primary">LOC111302118</name>
</gene>
<dbReference type="OrthoDB" id="8113227at2759"/>
<dbReference type="SUPFAM" id="SSF57667">
    <property type="entry name" value="beta-beta-alpha zinc fingers"/>
    <property type="match status" value="1"/>
</dbReference>
<dbReference type="FunFam" id="3.30.160.60:FF:000145">
    <property type="entry name" value="Zinc finger protein 574"/>
    <property type="match status" value="1"/>
</dbReference>
<dbReference type="InterPro" id="IPR036236">
    <property type="entry name" value="Znf_C2H2_sf"/>
</dbReference>
<dbReference type="GO" id="GO:0005634">
    <property type="term" value="C:nucleus"/>
    <property type="evidence" value="ECO:0007669"/>
    <property type="project" value="UniProtKB-SubCell"/>
</dbReference>
<dbReference type="Pfam" id="PF23115">
    <property type="entry name" value="zf-C2H2_STOP2_3rd"/>
    <property type="match status" value="1"/>
</dbReference>
<evidence type="ECO:0000256" key="2">
    <source>
        <dbReference type="ARBA" id="ARBA00022723"/>
    </source>
</evidence>
<keyword evidence="6" id="KW-0805">Transcription regulation</keyword>
<name>A0A6P5ZN26_DURZI</name>
<keyword evidence="3" id="KW-0677">Repeat</keyword>
<organism evidence="11 12">
    <name type="scientific">Durio zibethinus</name>
    <name type="common">Durian</name>
    <dbReference type="NCBI Taxonomy" id="66656"/>
    <lineage>
        <taxon>Eukaryota</taxon>
        <taxon>Viridiplantae</taxon>
        <taxon>Streptophyta</taxon>
        <taxon>Embryophyta</taxon>
        <taxon>Tracheophyta</taxon>
        <taxon>Spermatophyta</taxon>
        <taxon>Magnoliopsida</taxon>
        <taxon>eudicotyledons</taxon>
        <taxon>Gunneridae</taxon>
        <taxon>Pentapetalae</taxon>
        <taxon>rosids</taxon>
        <taxon>malvids</taxon>
        <taxon>Malvales</taxon>
        <taxon>Malvaceae</taxon>
        <taxon>Helicteroideae</taxon>
        <taxon>Durio</taxon>
    </lineage>
</organism>
<dbReference type="GO" id="GO:0010447">
    <property type="term" value="P:response to acidic pH"/>
    <property type="evidence" value="ECO:0007669"/>
    <property type="project" value="InterPro"/>
</dbReference>
<evidence type="ECO:0000256" key="8">
    <source>
        <dbReference type="ARBA" id="ARBA00023242"/>
    </source>
</evidence>
<dbReference type="PANTHER" id="PTHR46352:SF8">
    <property type="entry name" value="PROTEIN SENSITIVE TO PROTON RHIZOTOXICITY 2"/>
    <property type="match status" value="1"/>
</dbReference>
<dbReference type="Gene3D" id="3.30.160.60">
    <property type="entry name" value="Classic Zinc Finger"/>
    <property type="match status" value="2"/>
</dbReference>
<evidence type="ECO:0000313" key="12">
    <source>
        <dbReference type="RefSeq" id="XP_022753790.1"/>
    </source>
</evidence>
<keyword evidence="5" id="KW-0862">Zinc</keyword>
<keyword evidence="8" id="KW-0539">Nucleus</keyword>
<evidence type="ECO:0000256" key="6">
    <source>
        <dbReference type="ARBA" id="ARBA00023015"/>
    </source>
</evidence>
<evidence type="ECO:0000256" key="7">
    <source>
        <dbReference type="ARBA" id="ARBA00023163"/>
    </source>
</evidence>
<dbReference type="Pfam" id="PF13912">
    <property type="entry name" value="zf-C2H2_6"/>
    <property type="match status" value="1"/>
</dbReference>
<evidence type="ECO:0000256" key="4">
    <source>
        <dbReference type="ARBA" id="ARBA00022771"/>
    </source>
</evidence>
<dbReference type="InterPro" id="IPR044300">
    <property type="entry name" value="STOP1/2"/>
</dbReference>
<evidence type="ECO:0000256" key="3">
    <source>
        <dbReference type="ARBA" id="ARBA00022737"/>
    </source>
</evidence>
<dbReference type="InterPro" id="IPR059161">
    <property type="entry name" value="Znf-C2H2_STOP1/2_3rd"/>
</dbReference>
<dbReference type="GO" id="GO:0008270">
    <property type="term" value="F:zinc ion binding"/>
    <property type="evidence" value="ECO:0007669"/>
    <property type="project" value="UniProtKB-KW"/>
</dbReference>
<dbReference type="Proteomes" id="UP000515121">
    <property type="component" value="Unplaced"/>
</dbReference>
<reference evidence="12" key="1">
    <citation type="submission" date="2025-08" db="UniProtKB">
        <authorList>
            <consortium name="RefSeq"/>
        </authorList>
    </citation>
    <scope>IDENTIFICATION</scope>
    <source>
        <tissue evidence="12">Fruit stalk</tissue>
    </source>
</reference>
<dbReference type="GO" id="GO:0010044">
    <property type="term" value="P:response to aluminum ion"/>
    <property type="evidence" value="ECO:0007669"/>
    <property type="project" value="InterPro"/>
</dbReference>
<proteinExistence type="predicted"/>
<protein>
    <submittedName>
        <fullName evidence="12">Protein SENSITIVE TO PROTON RHIZOTOXICITY 2-like</fullName>
    </submittedName>
</protein>
<evidence type="ECO:0000259" key="10">
    <source>
        <dbReference type="PROSITE" id="PS50157"/>
    </source>
</evidence>
<keyword evidence="4 9" id="KW-0863">Zinc-finger</keyword>
<keyword evidence="7" id="KW-0804">Transcription</keyword>
<comment type="subcellular location">
    <subcellularLocation>
        <location evidence="1">Nucleus</location>
    </subcellularLocation>
</comment>
<dbReference type="SMART" id="SM00355">
    <property type="entry name" value="ZnF_C2H2"/>
    <property type="match status" value="3"/>
</dbReference>
<dbReference type="PROSITE" id="PS50157">
    <property type="entry name" value="ZINC_FINGER_C2H2_2"/>
    <property type="match status" value="1"/>
</dbReference>
<evidence type="ECO:0000256" key="9">
    <source>
        <dbReference type="PROSITE-ProRule" id="PRU00042"/>
    </source>
</evidence>
<accession>A0A6P5ZN26</accession>
<dbReference type="KEGG" id="dzi:111302118"/>
<dbReference type="AlphaFoldDB" id="A0A6P5ZN26"/>
<evidence type="ECO:0000256" key="1">
    <source>
        <dbReference type="ARBA" id="ARBA00004123"/>
    </source>
</evidence>
<evidence type="ECO:0000313" key="11">
    <source>
        <dbReference type="Proteomes" id="UP000515121"/>
    </source>
</evidence>
<keyword evidence="2" id="KW-0479">Metal-binding</keyword>
<dbReference type="PROSITE" id="PS00028">
    <property type="entry name" value="ZINC_FINGER_C2H2_1"/>
    <property type="match status" value="1"/>
</dbReference>
<dbReference type="InterPro" id="IPR055187">
    <property type="entry name" value="C2CH-3rd_BIRD-IDD"/>
</dbReference>
<evidence type="ECO:0000256" key="5">
    <source>
        <dbReference type="ARBA" id="ARBA00022833"/>
    </source>
</evidence>
<keyword evidence="11" id="KW-1185">Reference proteome</keyword>
<sequence length="408" mass="45222">MMSGSASCFPNASQGLQMYPVAAEDIVSSSLEADGSGPGAHSSSLVYYLSILKDKVHQVQSLVSVLISPDQTHPESTSLAMASMGSLVQEIIVTASSMTFICQQMSLGTTSGNNSTTDQLHQQHVRVIPDNGISQPPNFTNNCVGNIVQERSGQGFYSSSETISWYGDHCNNFNNNNNNSNRNLQVRNDDKLERKELAKLTRRSEITEGSQGISAKNYDIVEVDAADILAKYTHYCQVCGKGFKRDANLRMHMRAHGDEYKTTAALTNPMKNHEESTTEVGNGSTKLLPKKYSCPQEGCRWNQKHAKFQPLKSMICVKNHYKRSHCPKMYVCKRCNSKQFSVLSDLRTHEKHCGDLKWQCSCGTTFSRKDKLMGHVALFVGHSPVATNSLINPGKLEHQATTMQLDDR</sequence>
<dbReference type="RefSeq" id="XP_022753790.1">
    <property type="nucleotide sequence ID" value="XM_022898055.1"/>
</dbReference>
<dbReference type="Pfam" id="PF22995">
    <property type="entry name" value="C2CH-3rd_BIRD-IDD"/>
    <property type="match status" value="1"/>
</dbReference>
<dbReference type="PANTHER" id="PTHR46352">
    <property type="entry name" value="PROTEIN SENSITIVE TO PROTON RHIZOTOXICITY 1"/>
    <property type="match status" value="1"/>
</dbReference>
<dbReference type="InterPro" id="IPR013087">
    <property type="entry name" value="Znf_C2H2_type"/>
</dbReference>